<reference evidence="2 3" key="1">
    <citation type="submission" date="2020-04" db="EMBL/GenBank/DDBJ databases">
        <title>Thalassotalea sp. M1531, isolated from the surface of marine red alga.</title>
        <authorList>
            <person name="Pang L."/>
            <person name="Lu D.-C."/>
        </authorList>
    </citation>
    <scope>NUCLEOTIDE SEQUENCE [LARGE SCALE GENOMIC DNA]</scope>
    <source>
        <strain evidence="2 3">M1531</strain>
    </source>
</reference>
<dbReference type="InterPro" id="IPR053824">
    <property type="entry name" value="DUF7010"/>
</dbReference>
<name>A0A7Y0LCY9_9GAMM</name>
<dbReference type="Pfam" id="PF22765">
    <property type="entry name" value="DUF7010"/>
    <property type="match status" value="1"/>
</dbReference>
<evidence type="ECO:0000313" key="3">
    <source>
        <dbReference type="Proteomes" id="UP000568664"/>
    </source>
</evidence>
<organism evidence="2 3">
    <name type="scientific">Thalassotalea algicola</name>
    <dbReference type="NCBI Taxonomy" id="2716224"/>
    <lineage>
        <taxon>Bacteria</taxon>
        <taxon>Pseudomonadati</taxon>
        <taxon>Pseudomonadota</taxon>
        <taxon>Gammaproteobacteria</taxon>
        <taxon>Alteromonadales</taxon>
        <taxon>Colwelliaceae</taxon>
        <taxon>Thalassotalea</taxon>
    </lineage>
</organism>
<feature type="transmembrane region" description="Helical" evidence="1">
    <location>
        <begin position="105"/>
        <end position="122"/>
    </location>
</feature>
<sequence length="181" mass="19813">MNIEQAQKDMSYAYFGGATGVLVSGLVWCIAGTVALTMTHLASMFTLFIGGMFIHPLAMLLSKLLNRPGNHDARNPLGKLALESTVILFVGLFIAFFVAKHQIEWFYPIMLLSIGVRYLIFNTLYGAKVYWLLGVILMISGVLCILLDANFAVGAFIGGITEVLVSLIIFTQSKELALETT</sequence>
<accession>A0A7Y0LCY9</accession>
<feature type="transmembrane region" description="Helical" evidence="1">
    <location>
        <begin position="41"/>
        <end position="60"/>
    </location>
</feature>
<dbReference type="RefSeq" id="WP_169075328.1">
    <property type="nucleotide sequence ID" value="NZ_JABBXH010000003.1"/>
</dbReference>
<evidence type="ECO:0000256" key="1">
    <source>
        <dbReference type="SAM" id="Phobius"/>
    </source>
</evidence>
<feature type="transmembrane region" description="Helical" evidence="1">
    <location>
        <begin position="153"/>
        <end position="171"/>
    </location>
</feature>
<feature type="transmembrane region" description="Helical" evidence="1">
    <location>
        <begin position="129"/>
        <end position="147"/>
    </location>
</feature>
<dbReference type="EMBL" id="JABBXH010000003">
    <property type="protein sequence ID" value="NMP32002.1"/>
    <property type="molecule type" value="Genomic_DNA"/>
</dbReference>
<gene>
    <name evidence="2" type="ORF">HII17_10525</name>
</gene>
<keyword evidence="1" id="KW-0812">Transmembrane</keyword>
<comment type="caution">
    <text evidence="2">The sequence shown here is derived from an EMBL/GenBank/DDBJ whole genome shotgun (WGS) entry which is preliminary data.</text>
</comment>
<proteinExistence type="predicted"/>
<keyword evidence="3" id="KW-1185">Reference proteome</keyword>
<feature type="transmembrane region" description="Helical" evidence="1">
    <location>
        <begin position="12"/>
        <end position="35"/>
    </location>
</feature>
<feature type="transmembrane region" description="Helical" evidence="1">
    <location>
        <begin position="80"/>
        <end position="99"/>
    </location>
</feature>
<dbReference type="Proteomes" id="UP000568664">
    <property type="component" value="Unassembled WGS sequence"/>
</dbReference>
<evidence type="ECO:0000313" key="2">
    <source>
        <dbReference type="EMBL" id="NMP32002.1"/>
    </source>
</evidence>
<protein>
    <submittedName>
        <fullName evidence="2">Uncharacterized protein</fullName>
    </submittedName>
</protein>
<keyword evidence="1" id="KW-0472">Membrane</keyword>
<keyword evidence="1" id="KW-1133">Transmembrane helix</keyword>
<dbReference type="AlphaFoldDB" id="A0A7Y0LCY9"/>